<evidence type="ECO:0000313" key="2">
    <source>
        <dbReference type="EMBL" id="CAI9927696.1"/>
    </source>
</evidence>
<dbReference type="EMBL" id="CAXDID020000180">
    <property type="protein sequence ID" value="CAL6049552.1"/>
    <property type="molecule type" value="Genomic_DNA"/>
</dbReference>
<dbReference type="EMBL" id="CATOUU010001112">
    <property type="protein sequence ID" value="CAI9972572.1"/>
    <property type="molecule type" value="Genomic_DNA"/>
</dbReference>
<evidence type="ECO:0000313" key="5">
    <source>
        <dbReference type="EMBL" id="CAL6068583.1"/>
    </source>
</evidence>
<feature type="compositionally biased region" description="Polar residues" evidence="1">
    <location>
        <begin position="112"/>
        <end position="122"/>
    </location>
</feature>
<dbReference type="EMBL" id="CAXDID020000273">
    <property type="protein sequence ID" value="CAL6068583.1"/>
    <property type="molecule type" value="Genomic_DNA"/>
</dbReference>
<proteinExistence type="predicted"/>
<evidence type="ECO:0000313" key="6">
    <source>
        <dbReference type="Proteomes" id="UP001642409"/>
    </source>
</evidence>
<reference evidence="4 6" key="2">
    <citation type="submission" date="2024-07" db="EMBL/GenBank/DDBJ databases">
        <authorList>
            <person name="Akdeniz Z."/>
        </authorList>
    </citation>
    <scope>NUCLEOTIDE SEQUENCE [LARGE SCALE GENOMIC DNA]</scope>
</reference>
<comment type="caution">
    <text evidence="2">The sequence shown here is derived from an EMBL/GenBank/DDBJ whole genome shotgun (WGS) entry which is preliminary data.</text>
</comment>
<feature type="region of interest" description="Disordered" evidence="1">
    <location>
        <begin position="98"/>
        <end position="122"/>
    </location>
</feature>
<feature type="region of interest" description="Disordered" evidence="1">
    <location>
        <begin position="57"/>
        <end position="76"/>
    </location>
</feature>
<evidence type="ECO:0000313" key="3">
    <source>
        <dbReference type="EMBL" id="CAI9972572.1"/>
    </source>
</evidence>
<dbReference type="Proteomes" id="UP001642409">
    <property type="component" value="Unassembled WGS sequence"/>
</dbReference>
<sequence>MFSSTICASSMSKYSSSTSRSMPFTVFIPDGQWASLRRFAGALRRCAFQQLPKIRSVTPSSETKRRSRSSQSYEISRQGHNHIHFNLLCFDTSPSFSRRKPLDTPEQVRPFASSSPQNSFSAPTVTSLITCQCDNGRVRSQLQRFNNRSTRGCSSWSLLGAPSPV</sequence>
<dbReference type="AlphaFoldDB" id="A0AA86NZH6"/>
<organism evidence="2">
    <name type="scientific">Hexamita inflata</name>
    <dbReference type="NCBI Taxonomy" id="28002"/>
    <lineage>
        <taxon>Eukaryota</taxon>
        <taxon>Metamonada</taxon>
        <taxon>Diplomonadida</taxon>
        <taxon>Hexamitidae</taxon>
        <taxon>Hexamitinae</taxon>
        <taxon>Hexamita</taxon>
    </lineage>
</organism>
<keyword evidence="6" id="KW-1185">Reference proteome</keyword>
<gene>
    <name evidence="2" type="ORF">HINF_LOCUS15341</name>
    <name evidence="4" type="ORF">HINF_LOCUS43406</name>
    <name evidence="5" type="ORF">HINF_LOCUS53574</name>
    <name evidence="3" type="ORF">HINF_LOCUS60217</name>
</gene>
<protein>
    <submittedName>
        <fullName evidence="4">Hypothetical_protein</fullName>
    </submittedName>
</protein>
<evidence type="ECO:0000256" key="1">
    <source>
        <dbReference type="SAM" id="MobiDB-lite"/>
    </source>
</evidence>
<accession>A0AA86NZH6</accession>
<name>A0AA86NZH6_9EUKA</name>
<evidence type="ECO:0000313" key="4">
    <source>
        <dbReference type="EMBL" id="CAL6049552.1"/>
    </source>
</evidence>
<reference evidence="2" key="1">
    <citation type="submission" date="2023-06" db="EMBL/GenBank/DDBJ databases">
        <authorList>
            <person name="Kurt Z."/>
        </authorList>
    </citation>
    <scope>NUCLEOTIDE SEQUENCE</scope>
</reference>
<dbReference type="EMBL" id="CATOUU010000384">
    <property type="protein sequence ID" value="CAI9927696.1"/>
    <property type="molecule type" value="Genomic_DNA"/>
</dbReference>